<evidence type="ECO:0000256" key="6">
    <source>
        <dbReference type="ARBA" id="ARBA00023136"/>
    </source>
</evidence>
<proteinExistence type="predicted"/>
<keyword evidence="3 7" id="KW-0812">Transmembrane</keyword>
<evidence type="ECO:0008006" key="9">
    <source>
        <dbReference type="Google" id="ProtNLM"/>
    </source>
</evidence>
<keyword evidence="5 7" id="KW-1133">Transmembrane helix</keyword>
<evidence type="ECO:0000256" key="4">
    <source>
        <dbReference type="ARBA" id="ARBA00022960"/>
    </source>
</evidence>
<protein>
    <recommendedName>
        <fullName evidence="9">Rod shape-determining protein MreD</fullName>
    </recommendedName>
</protein>
<keyword evidence="6 7" id="KW-0472">Membrane</keyword>
<evidence type="ECO:0000256" key="7">
    <source>
        <dbReference type="SAM" id="Phobius"/>
    </source>
</evidence>
<dbReference type="AlphaFoldDB" id="A0A645BXD2"/>
<evidence type="ECO:0000256" key="3">
    <source>
        <dbReference type="ARBA" id="ARBA00022692"/>
    </source>
</evidence>
<evidence type="ECO:0000313" key="8">
    <source>
        <dbReference type="EMBL" id="MPM70176.1"/>
    </source>
</evidence>
<keyword evidence="2" id="KW-1003">Cell membrane</keyword>
<comment type="caution">
    <text evidence="8">The sequence shown here is derived from an EMBL/GenBank/DDBJ whole genome shotgun (WGS) entry which is preliminary data.</text>
</comment>
<dbReference type="EMBL" id="VSSQ01023323">
    <property type="protein sequence ID" value="MPM70176.1"/>
    <property type="molecule type" value="Genomic_DNA"/>
</dbReference>
<feature type="transmembrane region" description="Helical" evidence="7">
    <location>
        <begin position="43"/>
        <end position="59"/>
    </location>
</feature>
<feature type="transmembrane region" description="Helical" evidence="7">
    <location>
        <begin position="126"/>
        <end position="146"/>
    </location>
</feature>
<accession>A0A645BXD2</accession>
<feature type="transmembrane region" description="Helical" evidence="7">
    <location>
        <begin position="12"/>
        <end position="37"/>
    </location>
</feature>
<reference evidence="8" key="1">
    <citation type="submission" date="2019-08" db="EMBL/GenBank/DDBJ databases">
        <authorList>
            <person name="Kucharzyk K."/>
            <person name="Murdoch R.W."/>
            <person name="Higgins S."/>
            <person name="Loffler F."/>
        </authorList>
    </citation>
    <scope>NUCLEOTIDE SEQUENCE</scope>
</reference>
<gene>
    <name evidence="8" type="ORF">SDC9_117129</name>
</gene>
<dbReference type="GO" id="GO:0005886">
    <property type="term" value="C:plasma membrane"/>
    <property type="evidence" value="ECO:0007669"/>
    <property type="project" value="UniProtKB-SubCell"/>
</dbReference>
<comment type="subcellular location">
    <subcellularLocation>
        <location evidence="1">Cell membrane</location>
        <topology evidence="1">Multi-pass membrane protein</topology>
    </subcellularLocation>
</comment>
<dbReference type="GO" id="GO:0008360">
    <property type="term" value="P:regulation of cell shape"/>
    <property type="evidence" value="ECO:0007669"/>
    <property type="project" value="UniProtKB-KW"/>
</dbReference>
<evidence type="ECO:0000256" key="1">
    <source>
        <dbReference type="ARBA" id="ARBA00004651"/>
    </source>
</evidence>
<evidence type="ECO:0000256" key="5">
    <source>
        <dbReference type="ARBA" id="ARBA00022989"/>
    </source>
</evidence>
<dbReference type="Pfam" id="PF04093">
    <property type="entry name" value="MreD"/>
    <property type="match status" value="1"/>
</dbReference>
<evidence type="ECO:0000256" key="2">
    <source>
        <dbReference type="ARBA" id="ARBA00022475"/>
    </source>
</evidence>
<name>A0A645BXD2_9ZZZZ</name>
<feature type="transmembrane region" description="Helical" evidence="7">
    <location>
        <begin position="95"/>
        <end position="114"/>
    </location>
</feature>
<sequence length="153" mass="17673">MISFVIAWYIQDLLRVFSSGHFLVPEIFLLVLLYSALKNHEEGISILWIGFIGGLLWDLRWPGLIGVSSGLYVVSIFFARWIWFSLPSSARSITAFGLLVWSSHLLLTFIRLLMWGFREQTILKAFLVQQAVLIPMVMFACLLYAWRTEQNDV</sequence>
<organism evidence="8">
    <name type="scientific">bioreactor metagenome</name>
    <dbReference type="NCBI Taxonomy" id="1076179"/>
    <lineage>
        <taxon>unclassified sequences</taxon>
        <taxon>metagenomes</taxon>
        <taxon>ecological metagenomes</taxon>
    </lineage>
</organism>
<feature type="transmembrane region" description="Helical" evidence="7">
    <location>
        <begin position="64"/>
        <end position="83"/>
    </location>
</feature>
<dbReference type="InterPro" id="IPR007227">
    <property type="entry name" value="Cell_shape_determining_MreD"/>
</dbReference>
<keyword evidence="4" id="KW-0133">Cell shape</keyword>